<dbReference type="Proteomes" id="UP000636800">
    <property type="component" value="Chromosome 6"/>
</dbReference>
<gene>
    <name evidence="1" type="ORF">HPP92_012780</name>
</gene>
<organism evidence="1 2">
    <name type="scientific">Vanilla planifolia</name>
    <name type="common">Vanilla</name>
    <dbReference type="NCBI Taxonomy" id="51239"/>
    <lineage>
        <taxon>Eukaryota</taxon>
        <taxon>Viridiplantae</taxon>
        <taxon>Streptophyta</taxon>
        <taxon>Embryophyta</taxon>
        <taxon>Tracheophyta</taxon>
        <taxon>Spermatophyta</taxon>
        <taxon>Magnoliopsida</taxon>
        <taxon>Liliopsida</taxon>
        <taxon>Asparagales</taxon>
        <taxon>Orchidaceae</taxon>
        <taxon>Vanilloideae</taxon>
        <taxon>Vanilleae</taxon>
        <taxon>Vanilla</taxon>
    </lineage>
</organism>
<evidence type="ECO:0000313" key="1">
    <source>
        <dbReference type="EMBL" id="KAG0475939.1"/>
    </source>
</evidence>
<protein>
    <submittedName>
        <fullName evidence="1">Uncharacterized protein</fullName>
    </submittedName>
</protein>
<evidence type="ECO:0000313" key="2">
    <source>
        <dbReference type="Proteomes" id="UP000636800"/>
    </source>
</evidence>
<dbReference type="OrthoDB" id="1898560at2759"/>
<dbReference type="AlphaFoldDB" id="A0A835QNQ1"/>
<proteinExistence type="predicted"/>
<comment type="caution">
    <text evidence="1">The sequence shown here is derived from an EMBL/GenBank/DDBJ whole genome shotgun (WGS) entry which is preliminary data.</text>
</comment>
<keyword evidence="2" id="KW-1185">Reference proteome</keyword>
<sequence>MLTDHLPNPLYPTVGFLIDRRLFKPLPPPFSLLFLCFLSAATTRHSWSALVGVPSYCCLSAQPVPSQALSAGFPPPPNSGIAQAQRLFFPKHYDHLPAALHTIPERFQIQQARCGYQTSFANRTPSKQADLLRSRILQKL</sequence>
<name>A0A835QNQ1_VANPL</name>
<reference evidence="1 2" key="1">
    <citation type="journal article" date="2020" name="Nat. Food">
        <title>A phased Vanilla planifolia genome enables genetic improvement of flavour and production.</title>
        <authorList>
            <person name="Hasing T."/>
            <person name="Tang H."/>
            <person name="Brym M."/>
            <person name="Khazi F."/>
            <person name="Huang T."/>
            <person name="Chambers A.H."/>
        </authorList>
    </citation>
    <scope>NUCLEOTIDE SEQUENCE [LARGE SCALE GENOMIC DNA]</scope>
    <source>
        <tissue evidence="1">Leaf</tissue>
    </source>
</reference>
<accession>A0A835QNQ1</accession>
<dbReference type="EMBL" id="JADCNL010000006">
    <property type="protein sequence ID" value="KAG0475939.1"/>
    <property type="molecule type" value="Genomic_DNA"/>
</dbReference>